<accession>E9FX48</accession>
<dbReference type="Gene3D" id="3.10.200.10">
    <property type="entry name" value="Alpha carbonic anhydrase"/>
    <property type="match status" value="1"/>
</dbReference>
<feature type="domain" description="Alpha-carbonic anhydrase" evidence="11">
    <location>
        <begin position="33"/>
        <end position="287"/>
    </location>
</feature>
<dbReference type="OrthoDB" id="429145at2759"/>
<dbReference type="EMBL" id="GL732526">
    <property type="protein sequence ID" value="EFX88009.1"/>
    <property type="molecule type" value="Genomic_DNA"/>
</dbReference>
<keyword evidence="6" id="KW-0325">Glycoprotein</keyword>
<dbReference type="InParanoid" id="E9FX48"/>
<gene>
    <name evidence="12" type="primary">CAA6C</name>
    <name evidence="12" type="ORF">DAPPUDRAFT_442472</name>
</gene>
<dbReference type="InterPro" id="IPR036398">
    <property type="entry name" value="CA_dom_sf"/>
</dbReference>
<comment type="catalytic activity">
    <reaction evidence="8 9">
        <text>hydrogencarbonate + H(+) = CO2 + H2O</text>
        <dbReference type="Rhea" id="RHEA:10748"/>
        <dbReference type="ChEBI" id="CHEBI:15377"/>
        <dbReference type="ChEBI" id="CHEBI:15378"/>
        <dbReference type="ChEBI" id="CHEBI:16526"/>
        <dbReference type="ChEBI" id="CHEBI:17544"/>
        <dbReference type="EC" id="4.2.1.1"/>
    </reaction>
</comment>
<dbReference type="GO" id="GO:0005886">
    <property type="term" value="C:plasma membrane"/>
    <property type="evidence" value="ECO:0000318"/>
    <property type="project" value="GO_Central"/>
</dbReference>
<evidence type="ECO:0000256" key="5">
    <source>
        <dbReference type="ARBA" id="ARBA00022833"/>
    </source>
</evidence>
<proteinExistence type="inferred from homology"/>
<dbReference type="Pfam" id="PF00194">
    <property type="entry name" value="Carb_anhydrase"/>
    <property type="match status" value="1"/>
</dbReference>
<sequence length="322" mass="36177">MPWLNSFKSLTYYIIIIFIVFQYLTVSQSSATAGWSYNNPSAWADLSGSSCGGNHQSPINIQPSQSVRKSFPKFAFQNYGNIDKVDLINNGHTAVYSLPVNFPADRVPSITGGGLNDTYKFVQFHLHWGSDSSKGSEHLIRSRSHPAELHMVHYNTKYGTYADATTHSDGLAVLGVFLKVADNDAFRPLVEQLSEVPADGDETTLKNLVSLKDLLPAQTTSFYRYSGSLTTPKCNQIVTWTVFDNPLVISEQQLKKFRSLKNDVEEPLVNNFRPVQPLNDRTVLYRSITGCEIPRSWPISWTPLLDAIKWSQCIIGFTLFRQ</sequence>
<keyword evidence="13" id="KW-1185">Reference proteome</keyword>
<keyword evidence="10" id="KW-1133">Transmembrane helix</keyword>
<dbReference type="Proteomes" id="UP000000305">
    <property type="component" value="Unassembled WGS sequence"/>
</dbReference>
<dbReference type="STRING" id="6669.E9FX48"/>
<protein>
    <recommendedName>
        <fullName evidence="3 9">Carbonic anhydrase</fullName>
        <ecNumber evidence="3 9">4.2.1.1</ecNumber>
    </recommendedName>
</protein>
<dbReference type="GO" id="GO:0008270">
    <property type="term" value="F:zinc ion binding"/>
    <property type="evidence" value="ECO:0007669"/>
    <property type="project" value="UniProtKB-UniRule"/>
</dbReference>
<keyword evidence="5 9" id="KW-0862">Zinc</keyword>
<evidence type="ECO:0000259" key="11">
    <source>
        <dbReference type="PROSITE" id="PS51144"/>
    </source>
</evidence>
<feature type="transmembrane region" description="Helical" evidence="10">
    <location>
        <begin position="12"/>
        <end position="31"/>
    </location>
</feature>
<dbReference type="HOGENOM" id="CLU_039326_2_0_1"/>
<dbReference type="InterPro" id="IPR018338">
    <property type="entry name" value="Carbonic_anhydrase_a-class_CS"/>
</dbReference>
<keyword evidence="10" id="KW-0812">Transmembrane</keyword>
<keyword evidence="7 9" id="KW-0456">Lyase</keyword>
<name>E9FX48_DAPPU</name>
<evidence type="ECO:0000256" key="1">
    <source>
        <dbReference type="ARBA" id="ARBA00002904"/>
    </source>
</evidence>
<dbReference type="InterPro" id="IPR001148">
    <property type="entry name" value="CA_dom"/>
</dbReference>
<dbReference type="AlphaFoldDB" id="E9FX48"/>
<dbReference type="SMART" id="SM01057">
    <property type="entry name" value="Carb_anhydrase"/>
    <property type="match status" value="1"/>
</dbReference>
<dbReference type="KEGG" id="dpx:DAPPUDRAFT_442472"/>
<dbReference type="EC" id="4.2.1.1" evidence="3 9"/>
<evidence type="ECO:0000256" key="2">
    <source>
        <dbReference type="ARBA" id="ARBA00010718"/>
    </source>
</evidence>
<organism evidence="12 13">
    <name type="scientific">Daphnia pulex</name>
    <name type="common">Water flea</name>
    <dbReference type="NCBI Taxonomy" id="6669"/>
    <lineage>
        <taxon>Eukaryota</taxon>
        <taxon>Metazoa</taxon>
        <taxon>Ecdysozoa</taxon>
        <taxon>Arthropoda</taxon>
        <taxon>Crustacea</taxon>
        <taxon>Branchiopoda</taxon>
        <taxon>Diplostraca</taxon>
        <taxon>Cladocera</taxon>
        <taxon>Anomopoda</taxon>
        <taxon>Daphniidae</taxon>
        <taxon>Daphnia</taxon>
    </lineage>
</organism>
<evidence type="ECO:0000256" key="3">
    <source>
        <dbReference type="ARBA" id="ARBA00012925"/>
    </source>
</evidence>
<evidence type="ECO:0000256" key="9">
    <source>
        <dbReference type="RuleBase" id="RU367011"/>
    </source>
</evidence>
<comment type="cofactor">
    <cofactor evidence="9">
        <name>Zn(2+)</name>
        <dbReference type="ChEBI" id="CHEBI:29105"/>
    </cofactor>
</comment>
<dbReference type="SUPFAM" id="SSF51069">
    <property type="entry name" value="Carbonic anhydrase"/>
    <property type="match status" value="1"/>
</dbReference>
<reference evidence="12 13" key="1">
    <citation type="journal article" date="2011" name="Science">
        <title>The ecoresponsive genome of Daphnia pulex.</title>
        <authorList>
            <person name="Colbourne J.K."/>
            <person name="Pfrender M.E."/>
            <person name="Gilbert D."/>
            <person name="Thomas W.K."/>
            <person name="Tucker A."/>
            <person name="Oakley T.H."/>
            <person name="Tokishita S."/>
            <person name="Aerts A."/>
            <person name="Arnold G.J."/>
            <person name="Basu M.K."/>
            <person name="Bauer D.J."/>
            <person name="Caceres C.E."/>
            <person name="Carmel L."/>
            <person name="Casola C."/>
            <person name="Choi J.H."/>
            <person name="Detter J.C."/>
            <person name="Dong Q."/>
            <person name="Dusheyko S."/>
            <person name="Eads B.D."/>
            <person name="Frohlich T."/>
            <person name="Geiler-Samerotte K.A."/>
            <person name="Gerlach D."/>
            <person name="Hatcher P."/>
            <person name="Jogdeo S."/>
            <person name="Krijgsveld J."/>
            <person name="Kriventseva E.V."/>
            <person name="Kultz D."/>
            <person name="Laforsch C."/>
            <person name="Lindquist E."/>
            <person name="Lopez J."/>
            <person name="Manak J.R."/>
            <person name="Muller J."/>
            <person name="Pangilinan J."/>
            <person name="Patwardhan R.P."/>
            <person name="Pitluck S."/>
            <person name="Pritham E.J."/>
            <person name="Rechtsteiner A."/>
            <person name="Rho M."/>
            <person name="Rogozin I.B."/>
            <person name="Sakarya O."/>
            <person name="Salamov A."/>
            <person name="Schaack S."/>
            <person name="Shapiro H."/>
            <person name="Shiga Y."/>
            <person name="Skalitzky C."/>
            <person name="Smith Z."/>
            <person name="Souvorov A."/>
            <person name="Sung W."/>
            <person name="Tang Z."/>
            <person name="Tsuchiya D."/>
            <person name="Tu H."/>
            <person name="Vos H."/>
            <person name="Wang M."/>
            <person name="Wolf Y.I."/>
            <person name="Yamagata H."/>
            <person name="Yamada T."/>
            <person name="Ye Y."/>
            <person name="Shaw J.R."/>
            <person name="Andrews J."/>
            <person name="Crease T.J."/>
            <person name="Tang H."/>
            <person name="Lucas S.M."/>
            <person name="Robertson H.M."/>
            <person name="Bork P."/>
            <person name="Koonin E.V."/>
            <person name="Zdobnov E.M."/>
            <person name="Grigoriev I.V."/>
            <person name="Lynch M."/>
            <person name="Boore J.L."/>
        </authorList>
    </citation>
    <scope>NUCLEOTIDE SEQUENCE [LARGE SCALE GENOMIC DNA]</scope>
</reference>
<comment type="function">
    <text evidence="1 9">Reversible hydration of carbon dioxide.</text>
</comment>
<dbReference type="PANTHER" id="PTHR18952">
    <property type="entry name" value="CARBONIC ANHYDRASE"/>
    <property type="match status" value="1"/>
</dbReference>
<comment type="similarity">
    <text evidence="2 9">Belongs to the alpha-carbonic anhydrase family.</text>
</comment>
<dbReference type="FunFam" id="3.10.200.10:FF:000003">
    <property type="entry name" value="Carbonic anhydrase 12"/>
    <property type="match status" value="1"/>
</dbReference>
<dbReference type="eggNOG" id="KOG0382">
    <property type="taxonomic scope" value="Eukaryota"/>
</dbReference>
<evidence type="ECO:0000313" key="13">
    <source>
        <dbReference type="Proteomes" id="UP000000305"/>
    </source>
</evidence>
<dbReference type="PROSITE" id="PS00162">
    <property type="entry name" value="ALPHA_CA_1"/>
    <property type="match status" value="1"/>
</dbReference>
<evidence type="ECO:0000256" key="7">
    <source>
        <dbReference type="ARBA" id="ARBA00023239"/>
    </source>
</evidence>
<keyword evidence="4 9" id="KW-0479">Metal-binding</keyword>
<dbReference type="PROSITE" id="PS51144">
    <property type="entry name" value="ALPHA_CA_2"/>
    <property type="match status" value="1"/>
</dbReference>
<dbReference type="InterPro" id="IPR023561">
    <property type="entry name" value="Carbonic_anhydrase_a-class"/>
</dbReference>
<evidence type="ECO:0000313" key="12">
    <source>
        <dbReference type="EMBL" id="EFX88009.1"/>
    </source>
</evidence>
<keyword evidence="10" id="KW-0472">Membrane</keyword>
<evidence type="ECO:0000256" key="4">
    <source>
        <dbReference type="ARBA" id="ARBA00022723"/>
    </source>
</evidence>
<dbReference type="PANTHER" id="PTHR18952:SF265">
    <property type="entry name" value="CARBONIC ANHYDRASE"/>
    <property type="match status" value="1"/>
</dbReference>
<evidence type="ECO:0000256" key="10">
    <source>
        <dbReference type="SAM" id="Phobius"/>
    </source>
</evidence>
<dbReference type="FunCoup" id="E9FX48">
    <property type="interactions" value="20"/>
</dbReference>
<dbReference type="GO" id="GO:0004089">
    <property type="term" value="F:carbonate dehydratase activity"/>
    <property type="evidence" value="ECO:0000318"/>
    <property type="project" value="GO_Central"/>
</dbReference>
<evidence type="ECO:0000256" key="8">
    <source>
        <dbReference type="ARBA" id="ARBA00048348"/>
    </source>
</evidence>
<evidence type="ECO:0000256" key="6">
    <source>
        <dbReference type="ARBA" id="ARBA00023180"/>
    </source>
</evidence>
<dbReference type="CDD" id="cd00326">
    <property type="entry name" value="alpha_CA"/>
    <property type="match status" value="1"/>
</dbReference>